<dbReference type="PANTHER" id="PTHR23513">
    <property type="entry name" value="INTEGRAL MEMBRANE EFFLUX PROTEIN-RELATED"/>
    <property type="match status" value="1"/>
</dbReference>
<feature type="transmembrane region" description="Helical" evidence="6">
    <location>
        <begin position="108"/>
        <end position="130"/>
    </location>
</feature>
<dbReference type="AlphaFoldDB" id="A0A2S6IVW9"/>
<feature type="transmembrane region" description="Helical" evidence="6">
    <location>
        <begin position="317"/>
        <end position="337"/>
    </location>
</feature>
<evidence type="ECO:0000256" key="4">
    <source>
        <dbReference type="ARBA" id="ARBA00022989"/>
    </source>
</evidence>
<organism evidence="7 8">
    <name type="scientific">Kineococcus xinjiangensis</name>
    <dbReference type="NCBI Taxonomy" id="512762"/>
    <lineage>
        <taxon>Bacteria</taxon>
        <taxon>Bacillati</taxon>
        <taxon>Actinomycetota</taxon>
        <taxon>Actinomycetes</taxon>
        <taxon>Kineosporiales</taxon>
        <taxon>Kineosporiaceae</taxon>
        <taxon>Kineococcus</taxon>
    </lineage>
</organism>
<keyword evidence="8" id="KW-1185">Reference proteome</keyword>
<feature type="transmembrane region" description="Helical" evidence="6">
    <location>
        <begin position="251"/>
        <end position="274"/>
    </location>
</feature>
<feature type="transmembrane region" description="Helical" evidence="6">
    <location>
        <begin position="381"/>
        <end position="403"/>
    </location>
</feature>
<evidence type="ECO:0000256" key="6">
    <source>
        <dbReference type="SAM" id="Phobius"/>
    </source>
</evidence>
<feature type="transmembrane region" description="Helical" evidence="6">
    <location>
        <begin position="48"/>
        <end position="70"/>
    </location>
</feature>
<evidence type="ECO:0008006" key="9">
    <source>
        <dbReference type="Google" id="ProtNLM"/>
    </source>
</evidence>
<feature type="transmembrane region" description="Helical" evidence="6">
    <location>
        <begin position="409"/>
        <end position="427"/>
    </location>
</feature>
<reference evidence="7 8" key="1">
    <citation type="submission" date="2018-02" db="EMBL/GenBank/DDBJ databases">
        <title>Genomic Encyclopedia of Archaeal and Bacterial Type Strains, Phase II (KMG-II): from individual species to whole genera.</title>
        <authorList>
            <person name="Goeker M."/>
        </authorList>
    </citation>
    <scope>NUCLEOTIDE SEQUENCE [LARGE SCALE GENOMIC DNA]</scope>
    <source>
        <strain evidence="7 8">DSM 22857</strain>
    </source>
</reference>
<dbReference type="PANTHER" id="PTHR23513:SF17">
    <property type="entry name" value="MEMBRANE PROTEIN"/>
    <property type="match status" value="1"/>
</dbReference>
<keyword evidence="3 6" id="KW-0812">Transmembrane</keyword>
<evidence type="ECO:0000313" key="7">
    <source>
        <dbReference type="EMBL" id="PPK98214.1"/>
    </source>
</evidence>
<dbReference type="Gene3D" id="1.20.1250.20">
    <property type="entry name" value="MFS general substrate transporter like domains"/>
    <property type="match status" value="1"/>
</dbReference>
<comment type="subcellular location">
    <subcellularLocation>
        <location evidence="1">Cell membrane</location>
        <topology evidence="1">Multi-pass membrane protein</topology>
    </subcellularLocation>
</comment>
<feature type="transmembrane region" description="Helical" evidence="6">
    <location>
        <begin position="20"/>
        <end position="42"/>
    </location>
</feature>
<proteinExistence type="predicted"/>
<evidence type="ECO:0000256" key="3">
    <source>
        <dbReference type="ARBA" id="ARBA00022692"/>
    </source>
</evidence>
<evidence type="ECO:0000256" key="5">
    <source>
        <dbReference type="ARBA" id="ARBA00023136"/>
    </source>
</evidence>
<comment type="caution">
    <text evidence="7">The sequence shown here is derived from an EMBL/GenBank/DDBJ whole genome shotgun (WGS) entry which is preliminary data.</text>
</comment>
<dbReference type="InterPro" id="IPR036259">
    <property type="entry name" value="MFS_trans_sf"/>
</dbReference>
<dbReference type="Proteomes" id="UP000239485">
    <property type="component" value="Unassembled WGS sequence"/>
</dbReference>
<dbReference type="EMBL" id="PTJD01000002">
    <property type="protein sequence ID" value="PPK98214.1"/>
    <property type="molecule type" value="Genomic_DNA"/>
</dbReference>
<accession>A0A2S6IVW9</accession>
<feature type="transmembrane region" description="Helical" evidence="6">
    <location>
        <begin position="286"/>
        <end position="310"/>
    </location>
</feature>
<feature type="transmembrane region" description="Helical" evidence="6">
    <location>
        <begin position="82"/>
        <end position="102"/>
    </location>
</feature>
<keyword evidence="5 6" id="KW-0472">Membrane</keyword>
<feature type="transmembrane region" description="Helical" evidence="6">
    <location>
        <begin position="142"/>
        <end position="166"/>
    </location>
</feature>
<feature type="transmembrane region" description="Helical" evidence="6">
    <location>
        <begin position="178"/>
        <end position="201"/>
    </location>
</feature>
<keyword evidence="4 6" id="KW-1133">Transmembrane helix</keyword>
<keyword evidence="2" id="KW-1003">Cell membrane</keyword>
<gene>
    <name evidence="7" type="ORF">CLV92_102367</name>
</gene>
<name>A0A2S6IVW9_9ACTN</name>
<dbReference type="SUPFAM" id="SSF103473">
    <property type="entry name" value="MFS general substrate transporter"/>
    <property type="match status" value="1"/>
</dbReference>
<evidence type="ECO:0000256" key="1">
    <source>
        <dbReference type="ARBA" id="ARBA00004651"/>
    </source>
</evidence>
<protein>
    <recommendedName>
        <fullName evidence="9">MFS transporter</fullName>
    </recommendedName>
</protein>
<evidence type="ECO:0000256" key="2">
    <source>
        <dbReference type="ARBA" id="ARBA00022475"/>
    </source>
</evidence>
<sequence>MLVRLGRLATRSRLRRLLLVRLLGQGGDGVFQAGLASLLIFSPERQPSPAAVATAFAVLLLPFTLVGPWAGVALDRWRRRQVLVGANAVRAGVVMATAAVLHAGAPDAAVVVMALLALSVNRALLAGLSAALPHVVEPDELVLANSVVPTAGTMAAGAGALTAVLARSGPLEGLAGGGAAADAALLVMAAVAYLAAGLSALRIPVGSLGPVRPPGAPLPGSLRRSRGSRLVTMGRDLLGGARHVVQRRAPAWALTVVAVHRFAFGVTTVAFVVLCRRTLADPDDPAAGLALLTTLLVAAGAGAGTAAVCAPWGTRHGALRAWICGCLVVAGAAQALAGWSTDLTVLLVCAFALGGAGQGAKIGVDTVVQRTVDDTYRGRVFTLYDLVFNVTFVVAAAVAALLLPPDGRFPVLATCLGGGYWAMAWLYRRVGPAPRALAPAGA</sequence>
<dbReference type="GO" id="GO:0005886">
    <property type="term" value="C:plasma membrane"/>
    <property type="evidence" value="ECO:0007669"/>
    <property type="project" value="UniProtKB-SubCell"/>
</dbReference>
<feature type="transmembrane region" description="Helical" evidence="6">
    <location>
        <begin position="343"/>
        <end position="360"/>
    </location>
</feature>
<evidence type="ECO:0000313" key="8">
    <source>
        <dbReference type="Proteomes" id="UP000239485"/>
    </source>
</evidence>